<comment type="caution">
    <text evidence="1">The sequence shown here is derived from an EMBL/GenBank/DDBJ whole genome shotgun (WGS) entry which is preliminary data.</text>
</comment>
<dbReference type="EMBL" id="ML993848">
    <property type="protein sequence ID" value="KAF2205863.1"/>
    <property type="molecule type" value="Genomic_DNA"/>
</dbReference>
<dbReference type="AlphaFoldDB" id="A0A9P4JU71"/>
<sequence>MSVSTVLARAFSPGHPSASAASYMGELYTLANPSSASRTHRTAMEGVRRLSSGIVASPSLYIHIDQSNHGRPPQSHCLTVSPGTRTQIAVIQQMAISPHQIYKDTRPLKGGDDCARLPYIFRLPSCVYASASLSGLFRSRTPVSLHKIALFREGLSHTFANTHSLFGTPGGATVIEKNTHRKAQFSL</sequence>
<organism evidence="1 2">
    <name type="scientific">Delitschia confertaspora ATCC 74209</name>
    <dbReference type="NCBI Taxonomy" id="1513339"/>
    <lineage>
        <taxon>Eukaryota</taxon>
        <taxon>Fungi</taxon>
        <taxon>Dikarya</taxon>
        <taxon>Ascomycota</taxon>
        <taxon>Pezizomycotina</taxon>
        <taxon>Dothideomycetes</taxon>
        <taxon>Pleosporomycetidae</taxon>
        <taxon>Pleosporales</taxon>
        <taxon>Delitschiaceae</taxon>
        <taxon>Delitschia</taxon>
    </lineage>
</organism>
<gene>
    <name evidence="1" type="ORF">GQ43DRAFT_158083</name>
</gene>
<protein>
    <submittedName>
        <fullName evidence="1">Uncharacterized protein</fullName>
    </submittedName>
</protein>
<accession>A0A9P4JU71</accession>
<evidence type="ECO:0000313" key="2">
    <source>
        <dbReference type="Proteomes" id="UP000799536"/>
    </source>
</evidence>
<evidence type="ECO:0000313" key="1">
    <source>
        <dbReference type="EMBL" id="KAF2205863.1"/>
    </source>
</evidence>
<proteinExistence type="predicted"/>
<name>A0A9P4JU71_9PLEO</name>
<reference evidence="1" key="1">
    <citation type="journal article" date="2020" name="Stud. Mycol.">
        <title>101 Dothideomycetes genomes: a test case for predicting lifestyles and emergence of pathogens.</title>
        <authorList>
            <person name="Haridas S."/>
            <person name="Albert R."/>
            <person name="Binder M."/>
            <person name="Bloem J."/>
            <person name="Labutti K."/>
            <person name="Salamov A."/>
            <person name="Andreopoulos B."/>
            <person name="Baker S."/>
            <person name="Barry K."/>
            <person name="Bills G."/>
            <person name="Bluhm B."/>
            <person name="Cannon C."/>
            <person name="Castanera R."/>
            <person name="Culley D."/>
            <person name="Daum C."/>
            <person name="Ezra D."/>
            <person name="Gonzalez J."/>
            <person name="Henrissat B."/>
            <person name="Kuo A."/>
            <person name="Liang C."/>
            <person name="Lipzen A."/>
            <person name="Lutzoni F."/>
            <person name="Magnuson J."/>
            <person name="Mondo S."/>
            <person name="Nolan M."/>
            <person name="Ohm R."/>
            <person name="Pangilinan J."/>
            <person name="Park H.-J."/>
            <person name="Ramirez L."/>
            <person name="Alfaro M."/>
            <person name="Sun H."/>
            <person name="Tritt A."/>
            <person name="Yoshinaga Y."/>
            <person name="Zwiers L.-H."/>
            <person name="Turgeon B."/>
            <person name="Goodwin S."/>
            <person name="Spatafora J."/>
            <person name="Crous P."/>
            <person name="Grigoriev I."/>
        </authorList>
    </citation>
    <scope>NUCLEOTIDE SEQUENCE</scope>
    <source>
        <strain evidence="1">ATCC 74209</strain>
    </source>
</reference>
<keyword evidence="2" id="KW-1185">Reference proteome</keyword>
<dbReference type="Proteomes" id="UP000799536">
    <property type="component" value="Unassembled WGS sequence"/>
</dbReference>